<reference evidence="4 5" key="1">
    <citation type="journal article" date="2020" name="ISME J.">
        <title>Comparative genomics reveals insights into cyanobacterial evolution and habitat adaptation.</title>
        <authorList>
            <person name="Chen M.Y."/>
            <person name="Teng W.K."/>
            <person name="Zhao L."/>
            <person name="Hu C.X."/>
            <person name="Zhou Y.K."/>
            <person name="Han B.P."/>
            <person name="Song L.R."/>
            <person name="Shu W.S."/>
        </authorList>
    </citation>
    <scope>NUCLEOTIDE SEQUENCE [LARGE SCALE GENOMIC DNA]</scope>
    <source>
        <strain evidence="4 5">FACHB-1050</strain>
    </source>
</reference>
<dbReference type="Proteomes" id="UP000618445">
    <property type="component" value="Unassembled WGS sequence"/>
</dbReference>
<dbReference type="InterPro" id="IPR027372">
    <property type="entry name" value="Phytase-like_dom"/>
</dbReference>
<feature type="region of interest" description="Disordered" evidence="1">
    <location>
        <begin position="198"/>
        <end position="219"/>
    </location>
</feature>
<evidence type="ECO:0000259" key="3">
    <source>
        <dbReference type="Pfam" id="PF13449"/>
    </source>
</evidence>
<organism evidence="4 5">
    <name type="scientific">Phormidium tenue FACHB-1050</name>
    <dbReference type="NCBI Taxonomy" id="2692857"/>
    <lineage>
        <taxon>Bacteria</taxon>
        <taxon>Bacillati</taxon>
        <taxon>Cyanobacteriota</taxon>
        <taxon>Cyanophyceae</taxon>
        <taxon>Oscillatoriophycideae</taxon>
        <taxon>Oscillatoriales</taxon>
        <taxon>Oscillatoriaceae</taxon>
        <taxon>Phormidium</taxon>
    </lineage>
</organism>
<dbReference type="RefSeq" id="WP_190580562.1">
    <property type="nucleotide sequence ID" value="NZ_CAWPQU010000035.1"/>
</dbReference>
<dbReference type="EMBL" id="JACJQY010000040">
    <property type="protein sequence ID" value="MBD2319009.1"/>
    <property type="molecule type" value="Genomic_DNA"/>
</dbReference>
<name>A0ABR8CEF7_9CYAN</name>
<dbReference type="PANTHER" id="PTHR37957:SF1">
    <property type="entry name" value="PHYTASE-LIKE DOMAIN-CONTAINING PROTEIN"/>
    <property type="match status" value="1"/>
</dbReference>
<feature type="transmembrane region" description="Helical" evidence="2">
    <location>
        <begin position="25"/>
        <end position="45"/>
    </location>
</feature>
<keyword evidence="2" id="KW-0812">Transmembrane</keyword>
<protein>
    <submittedName>
        <fullName evidence="4">Esterase-like activity of phytase family protein</fullName>
    </submittedName>
</protein>
<dbReference type="Pfam" id="PF13449">
    <property type="entry name" value="Phytase-like"/>
    <property type="match status" value="1"/>
</dbReference>
<evidence type="ECO:0000256" key="2">
    <source>
        <dbReference type="SAM" id="Phobius"/>
    </source>
</evidence>
<dbReference type="PANTHER" id="PTHR37957">
    <property type="entry name" value="BLR7070 PROTEIN"/>
    <property type="match status" value="1"/>
</dbReference>
<sequence>MLKQNQKSKEDGDAKYRYSLLSKKLRNLLIGFCSVFLIIFSVNHLSVMAGDRTFLKVSLDFVNEYQLPKQNFEHTPVGGLSGLTYDRIDDVFYAISDDRSEFAPARFYALKLKFSTQKEQPNLENVEVIGVDFLKDKTGNTYAKGEVDPEGIALTGDRTVLVSSEGVTSKSIPPFIDEFDLLTGKWIRSLPIPQRYLFEPKKEPNPNKNQLPNPEPQGVKDNLGFEALTVVRDSIGDPYRVFAITENALAQDTQTDESQPSESRFLHYLVGNIAPLIVTEHRYPVEAMTPTVTQIGVNDIISLDRGGHFLTLERSNGSNGLSAKIWQIFTGDANDTSAIKSFRNSPNVRSIRKKLVLDLATLGIKLDNLEGMTIGPRLADGSQSLILVSDDNFSNNQFTQFLVFRLNRN</sequence>
<evidence type="ECO:0000313" key="5">
    <source>
        <dbReference type="Proteomes" id="UP000618445"/>
    </source>
</evidence>
<keyword evidence="5" id="KW-1185">Reference proteome</keyword>
<keyword evidence="2" id="KW-1133">Transmembrane helix</keyword>
<comment type="caution">
    <text evidence="4">The sequence shown here is derived from an EMBL/GenBank/DDBJ whole genome shotgun (WGS) entry which is preliminary data.</text>
</comment>
<gene>
    <name evidence="4" type="ORF">H6G05_19415</name>
</gene>
<accession>A0ABR8CEF7</accession>
<feature type="domain" description="Phytase-like" evidence="3">
    <location>
        <begin position="75"/>
        <end position="393"/>
    </location>
</feature>
<evidence type="ECO:0000256" key="1">
    <source>
        <dbReference type="SAM" id="MobiDB-lite"/>
    </source>
</evidence>
<proteinExistence type="predicted"/>
<keyword evidence="2" id="KW-0472">Membrane</keyword>
<evidence type="ECO:0000313" key="4">
    <source>
        <dbReference type="EMBL" id="MBD2319009.1"/>
    </source>
</evidence>